<organism evidence="1">
    <name type="scientific">Timema tahoe</name>
    <dbReference type="NCBI Taxonomy" id="61484"/>
    <lineage>
        <taxon>Eukaryota</taxon>
        <taxon>Metazoa</taxon>
        <taxon>Ecdysozoa</taxon>
        <taxon>Arthropoda</taxon>
        <taxon>Hexapoda</taxon>
        <taxon>Insecta</taxon>
        <taxon>Pterygota</taxon>
        <taxon>Neoptera</taxon>
        <taxon>Polyneoptera</taxon>
        <taxon>Phasmatodea</taxon>
        <taxon>Timematodea</taxon>
        <taxon>Timematoidea</taxon>
        <taxon>Timematidae</taxon>
        <taxon>Timema</taxon>
    </lineage>
</organism>
<dbReference type="EMBL" id="OE001489">
    <property type="protein sequence ID" value="CAD7456926.1"/>
    <property type="molecule type" value="Genomic_DNA"/>
</dbReference>
<dbReference type="AlphaFoldDB" id="A0A7R9IEM3"/>
<dbReference type="PANTHER" id="PTHR31200">
    <property type="entry name" value="INO80 COMPLEX SUBUNIT C"/>
    <property type="match status" value="1"/>
</dbReference>
<protein>
    <submittedName>
        <fullName evidence="1">Uncharacterized protein</fullName>
    </submittedName>
</protein>
<reference evidence="1" key="1">
    <citation type="submission" date="2020-11" db="EMBL/GenBank/DDBJ databases">
        <authorList>
            <person name="Tran Van P."/>
        </authorList>
    </citation>
    <scope>NUCLEOTIDE SEQUENCE</scope>
</reference>
<gene>
    <name evidence="1" type="ORF">TTEB3V08_LOCUS4938</name>
</gene>
<dbReference type="InterPro" id="IPR029525">
    <property type="entry name" value="INO80C/Ies6"/>
</dbReference>
<name>A0A7R9IEM3_9NEOP</name>
<dbReference type="GO" id="GO:0031011">
    <property type="term" value="C:Ino80 complex"/>
    <property type="evidence" value="ECO:0007669"/>
    <property type="project" value="InterPro"/>
</dbReference>
<evidence type="ECO:0000313" key="1">
    <source>
        <dbReference type="EMBL" id="CAD7456926.1"/>
    </source>
</evidence>
<dbReference type="GO" id="GO:0006338">
    <property type="term" value="P:chromatin remodeling"/>
    <property type="evidence" value="ECO:0007669"/>
    <property type="project" value="InterPro"/>
</dbReference>
<accession>A0A7R9IEM3</accession>
<proteinExistence type="predicted"/>
<dbReference type="PANTHER" id="PTHR31200:SF1">
    <property type="entry name" value="INO80 COMPLEX SUBUNIT C"/>
    <property type="match status" value="1"/>
</dbReference>
<sequence>MKVSLLLPGVGRRCLHKIDLPLGEGDSCSGPNSVPGSGAPSPIPGSISDIIIDEIKEEKRFVFKDPAFQHSSKSTNKKRAWRSLKQIVAQERVLPWPEDAVHYSSIDALPSFKPVKKYSDISGLLSSNLITLYTSMFDHVSADPAILQLMLDSMTHEERSSVLERTSDLAGGTLN</sequence>